<gene>
    <name evidence="4" type="ORF">PFICI_03895</name>
</gene>
<keyword evidence="2" id="KW-0479">Metal-binding</keyword>
<dbReference type="Proteomes" id="UP000030651">
    <property type="component" value="Unassembled WGS sequence"/>
</dbReference>
<dbReference type="Pfam" id="PF03171">
    <property type="entry name" value="2OG-FeII_Oxy"/>
    <property type="match status" value="1"/>
</dbReference>
<dbReference type="GO" id="GO:0016491">
    <property type="term" value="F:oxidoreductase activity"/>
    <property type="evidence" value="ECO:0007669"/>
    <property type="project" value="UniProtKB-KW"/>
</dbReference>
<dbReference type="OrthoDB" id="288590at2759"/>
<organism evidence="4 5">
    <name type="scientific">Pestalotiopsis fici (strain W106-1 / CGMCC3.15140)</name>
    <dbReference type="NCBI Taxonomy" id="1229662"/>
    <lineage>
        <taxon>Eukaryota</taxon>
        <taxon>Fungi</taxon>
        <taxon>Dikarya</taxon>
        <taxon>Ascomycota</taxon>
        <taxon>Pezizomycotina</taxon>
        <taxon>Sordariomycetes</taxon>
        <taxon>Xylariomycetidae</taxon>
        <taxon>Amphisphaeriales</taxon>
        <taxon>Sporocadaceae</taxon>
        <taxon>Pestalotiopsis</taxon>
    </lineage>
</organism>
<reference evidence="5" key="1">
    <citation type="journal article" date="2015" name="BMC Genomics">
        <title>Genomic and transcriptomic analysis of the endophytic fungus Pestalotiopsis fici reveals its lifestyle and high potential for synthesis of natural products.</title>
        <authorList>
            <person name="Wang X."/>
            <person name="Zhang X."/>
            <person name="Liu L."/>
            <person name="Xiang M."/>
            <person name="Wang W."/>
            <person name="Sun X."/>
            <person name="Che Y."/>
            <person name="Guo L."/>
            <person name="Liu G."/>
            <person name="Guo L."/>
            <person name="Wang C."/>
            <person name="Yin W.B."/>
            <person name="Stadler M."/>
            <person name="Zhang X."/>
            <person name="Liu X."/>
        </authorList>
    </citation>
    <scope>NUCLEOTIDE SEQUENCE [LARGE SCALE GENOMIC DNA]</scope>
    <source>
        <strain evidence="5">W106-1 / CGMCC3.15140</strain>
    </source>
</reference>
<protein>
    <recommendedName>
        <fullName evidence="3">Fe2OG dioxygenase domain-containing protein</fullName>
    </recommendedName>
</protein>
<dbReference type="AlphaFoldDB" id="W3XIM3"/>
<evidence type="ECO:0000313" key="5">
    <source>
        <dbReference type="Proteomes" id="UP000030651"/>
    </source>
</evidence>
<dbReference type="Pfam" id="PF14226">
    <property type="entry name" value="DIOX_N"/>
    <property type="match status" value="1"/>
</dbReference>
<dbReference type="SUPFAM" id="SSF51197">
    <property type="entry name" value="Clavaminate synthase-like"/>
    <property type="match status" value="1"/>
</dbReference>
<dbReference type="Gene3D" id="2.60.120.330">
    <property type="entry name" value="B-lactam Antibiotic, Isopenicillin N Synthase, Chain"/>
    <property type="match status" value="1"/>
</dbReference>
<dbReference type="EMBL" id="KI912110">
    <property type="protein sequence ID" value="ETS85870.1"/>
    <property type="molecule type" value="Genomic_DNA"/>
</dbReference>
<keyword evidence="2" id="KW-0560">Oxidoreductase</keyword>
<dbReference type="KEGG" id="pfy:PFICI_03895"/>
<sequence length="395" mass="44024">MAQPTTTTTTTAKIEAEGIAGVFNGKLVLSQGMTRALDSGTGGNFKAIPVVDLTALISESASEADKAELAVSLREACTNVGFFVIKNHGIDWTIVEEAFAGLKQFFDLPLENKMKVHQSKSPSFMGYEEPYYTNVDRLKKGDLKESMTTGYEPELDPEGAGYQPEVLYRKNQWPEDGDAPRFQPAMRAYRAACLALMRKLVRLMGQVMGTPEGYFENKFTYPVAGIRGLYYPPQAADDSESTGLGAHTDVQFLTMIAQDPFDIQSLEVLNASGEWIRPKLEPHTFVVNLGDMMSRLTNNAFVSTVHRVRNITGRPRWSLPFFFGLNNDELVSPLPQFISKDRPLSEGYEHGITAYEHYNRRMQRAHHQHTTAVDKCDPTLPRGMTRIDGVLVPGM</sequence>
<dbReference type="InterPro" id="IPR027443">
    <property type="entry name" value="IPNS-like_sf"/>
</dbReference>
<evidence type="ECO:0000313" key="4">
    <source>
        <dbReference type="EMBL" id="ETS85870.1"/>
    </source>
</evidence>
<dbReference type="PRINTS" id="PR00682">
    <property type="entry name" value="IPNSYNTHASE"/>
</dbReference>
<comment type="similarity">
    <text evidence="1 2">Belongs to the iron/ascorbate-dependent oxidoreductase family.</text>
</comment>
<dbReference type="InterPro" id="IPR050231">
    <property type="entry name" value="Iron_ascorbate_oxido_reductase"/>
</dbReference>
<dbReference type="RefSeq" id="XP_007830667.1">
    <property type="nucleotide sequence ID" value="XM_007832476.1"/>
</dbReference>
<keyword evidence="2" id="KW-0408">Iron</keyword>
<dbReference type="GO" id="GO:0044283">
    <property type="term" value="P:small molecule biosynthetic process"/>
    <property type="evidence" value="ECO:0007669"/>
    <property type="project" value="UniProtKB-ARBA"/>
</dbReference>
<name>W3XIM3_PESFW</name>
<dbReference type="GO" id="GO:0046872">
    <property type="term" value="F:metal ion binding"/>
    <property type="evidence" value="ECO:0007669"/>
    <property type="project" value="UniProtKB-KW"/>
</dbReference>
<evidence type="ECO:0000259" key="3">
    <source>
        <dbReference type="PROSITE" id="PS51471"/>
    </source>
</evidence>
<dbReference type="HOGENOM" id="CLU_010119_6_3_1"/>
<dbReference type="eggNOG" id="KOG0143">
    <property type="taxonomic scope" value="Eukaryota"/>
</dbReference>
<dbReference type="PROSITE" id="PS51471">
    <property type="entry name" value="FE2OG_OXY"/>
    <property type="match status" value="1"/>
</dbReference>
<dbReference type="OMA" id="WDKFWDR"/>
<dbReference type="InterPro" id="IPR005123">
    <property type="entry name" value="Oxoglu/Fe-dep_dioxygenase_dom"/>
</dbReference>
<dbReference type="PANTHER" id="PTHR47990">
    <property type="entry name" value="2-OXOGLUTARATE (2OG) AND FE(II)-DEPENDENT OXYGENASE SUPERFAMILY PROTEIN-RELATED"/>
    <property type="match status" value="1"/>
</dbReference>
<accession>W3XIM3</accession>
<dbReference type="InterPro" id="IPR026992">
    <property type="entry name" value="DIOX_N"/>
</dbReference>
<keyword evidence="5" id="KW-1185">Reference proteome</keyword>
<dbReference type="InParanoid" id="W3XIM3"/>
<dbReference type="GeneID" id="19268908"/>
<feature type="domain" description="Fe2OG dioxygenase" evidence="3">
    <location>
        <begin position="222"/>
        <end position="325"/>
    </location>
</feature>
<evidence type="ECO:0000256" key="1">
    <source>
        <dbReference type="ARBA" id="ARBA00008056"/>
    </source>
</evidence>
<proteinExistence type="inferred from homology"/>
<dbReference type="InterPro" id="IPR044861">
    <property type="entry name" value="IPNS-like_FE2OG_OXY"/>
</dbReference>
<evidence type="ECO:0000256" key="2">
    <source>
        <dbReference type="RuleBase" id="RU003682"/>
    </source>
</evidence>